<dbReference type="SUPFAM" id="SSF51984">
    <property type="entry name" value="MurCD N-terminal domain"/>
    <property type="match status" value="1"/>
</dbReference>
<evidence type="ECO:0000256" key="2">
    <source>
        <dbReference type="ARBA" id="ARBA00004752"/>
    </source>
</evidence>
<keyword evidence="4 7" id="KW-0436">Ligase</keyword>
<evidence type="ECO:0000256" key="5">
    <source>
        <dbReference type="ARBA" id="ARBA00022741"/>
    </source>
</evidence>
<evidence type="ECO:0000256" key="8">
    <source>
        <dbReference type="RuleBase" id="RU003664"/>
    </source>
</evidence>
<evidence type="ECO:0000256" key="7">
    <source>
        <dbReference type="HAMAP-Rule" id="MF_00639"/>
    </source>
</evidence>
<keyword evidence="6 7" id="KW-0067">ATP-binding</keyword>
<dbReference type="PANTHER" id="PTHR43692:SF1">
    <property type="entry name" value="UDP-N-ACETYLMURAMOYLALANINE--D-GLUTAMATE LIGASE"/>
    <property type="match status" value="1"/>
</dbReference>
<dbReference type="Gene3D" id="3.90.190.20">
    <property type="entry name" value="Mur ligase, C-terminal domain"/>
    <property type="match status" value="1"/>
</dbReference>
<keyword evidence="5 7" id="KW-0547">Nucleotide-binding</keyword>
<dbReference type="InterPro" id="IPR036615">
    <property type="entry name" value="Mur_ligase_C_dom_sf"/>
</dbReference>
<dbReference type="GO" id="GO:0008360">
    <property type="term" value="P:regulation of cell shape"/>
    <property type="evidence" value="ECO:0007669"/>
    <property type="project" value="UniProtKB-KW"/>
</dbReference>
<keyword evidence="7 8" id="KW-0132">Cell division</keyword>
<keyword evidence="7 8" id="KW-0573">Peptidoglycan synthesis</keyword>
<evidence type="ECO:0000256" key="1">
    <source>
        <dbReference type="ARBA" id="ARBA00004496"/>
    </source>
</evidence>
<dbReference type="SUPFAM" id="SSF53623">
    <property type="entry name" value="MurD-like peptide ligases, catalytic domain"/>
    <property type="match status" value="1"/>
</dbReference>
<dbReference type="Pfam" id="PF08245">
    <property type="entry name" value="Mur_ligase_M"/>
    <property type="match status" value="1"/>
</dbReference>
<accession>A0A6C0U6T1</accession>
<dbReference type="Pfam" id="PF21799">
    <property type="entry name" value="MurD-like_N"/>
    <property type="match status" value="1"/>
</dbReference>
<evidence type="ECO:0000313" key="12">
    <source>
        <dbReference type="Proteomes" id="UP000477680"/>
    </source>
</evidence>
<evidence type="ECO:0000256" key="6">
    <source>
        <dbReference type="ARBA" id="ARBA00022840"/>
    </source>
</evidence>
<comment type="similarity">
    <text evidence="7">Belongs to the MurCDEF family.</text>
</comment>
<dbReference type="Gene3D" id="3.40.1190.10">
    <property type="entry name" value="Mur-like, catalytic domain"/>
    <property type="match status" value="1"/>
</dbReference>
<dbReference type="GO" id="GO:0005524">
    <property type="term" value="F:ATP binding"/>
    <property type="evidence" value="ECO:0007669"/>
    <property type="project" value="UniProtKB-UniRule"/>
</dbReference>
<keyword evidence="7 8" id="KW-0961">Cell wall biogenesis/degradation</keyword>
<evidence type="ECO:0000313" key="11">
    <source>
        <dbReference type="EMBL" id="QIB67716.1"/>
    </source>
</evidence>
<feature type="domain" description="Mur ligase central" evidence="10">
    <location>
        <begin position="112"/>
        <end position="283"/>
    </location>
</feature>
<comment type="catalytic activity">
    <reaction evidence="7 8">
        <text>UDP-N-acetyl-alpha-D-muramoyl-L-alanine + D-glutamate + ATP = UDP-N-acetyl-alpha-D-muramoyl-L-alanyl-D-glutamate + ADP + phosphate + H(+)</text>
        <dbReference type="Rhea" id="RHEA:16429"/>
        <dbReference type="ChEBI" id="CHEBI:15378"/>
        <dbReference type="ChEBI" id="CHEBI:29986"/>
        <dbReference type="ChEBI" id="CHEBI:30616"/>
        <dbReference type="ChEBI" id="CHEBI:43474"/>
        <dbReference type="ChEBI" id="CHEBI:83898"/>
        <dbReference type="ChEBI" id="CHEBI:83900"/>
        <dbReference type="ChEBI" id="CHEBI:456216"/>
        <dbReference type="EC" id="6.3.2.9"/>
    </reaction>
</comment>
<dbReference type="InterPro" id="IPR036565">
    <property type="entry name" value="Mur-like_cat_sf"/>
</dbReference>
<keyword evidence="12" id="KW-1185">Reference proteome</keyword>
<dbReference type="InterPro" id="IPR004101">
    <property type="entry name" value="Mur_ligase_C"/>
</dbReference>
<sequence length="447" mass="46359">MIASSGSVVVVGLGATGLSCARHLQRLGRRCCVIDTREEPPGLAAARREFPELALFAGEIPDAVLDGGGEWVVSPGIALDDPLLERARAAGADIIGDIDLFMREAAVPVVGITGSNAKSTVTALLGEMAAEAGLTVAVGGNLGTPALDLLAPECELYVLELSSFQLERAGSLGLAVATVLNISADHLDRHGTLPRYHQAKHRIFRGCRKAVANPDDPLTLPLVAADVPVISWHLREPDLGGFGLRDIDGSETLCFGFEPLLPVAELGISGRHNVANVLAAFALGYAAGLSQQAMIVAARRFAGLPHRCQPVAEIAGVRFINDSKGTNIGATAAALDGLAQGRNVVLIAGGVGKGADFRQLRPAVEIHCKALILLGEAAAELQYCLQDVAPVQLAADMAEAVRLAAALAIAGDVVLLSPACASFDQFSGYSARGDAFVAAVRTLEEAR</sequence>
<dbReference type="InterPro" id="IPR005762">
    <property type="entry name" value="MurD"/>
</dbReference>
<protein>
    <recommendedName>
        <fullName evidence="7 8">UDP-N-acetylmuramoylalanine--D-glutamate ligase</fullName>
        <ecNumber evidence="7 8">6.3.2.9</ecNumber>
    </recommendedName>
    <alternativeName>
        <fullName evidence="7">D-glutamic acid-adding enzyme</fullName>
    </alternativeName>
    <alternativeName>
        <fullName evidence="7">UDP-N-acetylmuramoyl-L-alanyl-D-glutamate synthetase</fullName>
    </alternativeName>
</protein>
<dbReference type="GO" id="GO:0009252">
    <property type="term" value="P:peptidoglycan biosynthetic process"/>
    <property type="evidence" value="ECO:0007669"/>
    <property type="project" value="UniProtKB-UniRule"/>
</dbReference>
<evidence type="ECO:0000259" key="10">
    <source>
        <dbReference type="Pfam" id="PF08245"/>
    </source>
</evidence>
<keyword evidence="3 7" id="KW-0963">Cytoplasm</keyword>
<evidence type="ECO:0000256" key="3">
    <source>
        <dbReference type="ARBA" id="ARBA00022490"/>
    </source>
</evidence>
<dbReference type="GO" id="GO:0005737">
    <property type="term" value="C:cytoplasm"/>
    <property type="evidence" value="ECO:0007669"/>
    <property type="project" value="UniProtKB-SubCell"/>
</dbReference>
<comment type="function">
    <text evidence="7 8">Cell wall formation. Catalyzes the addition of glutamate to the nucleotide precursor UDP-N-acetylmuramoyl-L-alanine (UMA).</text>
</comment>
<dbReference type="Proteomes" id="UP000477680">
    <property type="component" value="Chromosome"/>
</dbReference>
<comment type="subcellular location">
    <subcellularLocation>
        <location evidence="1 7 8">Cytoplasm</location>
    </subcellularLocation>
</comment>
<dbReference type="GO" id="GO:0071555">
    <property type="term" value="P:cell wall organization"/>
    <property type="evidence" value="ECO:0007669"/>
    <property type="project" value="UniProtKB-KW"/>
</dbReference>
<reference evidence="11 12" key="1">
    <citation type="submission" date="2020-02" db="EMBL/GenBank/DDBJ databases">
        <title>Genome sequencing for Kineobactrum sp. M2.</title>
        <authorList>
            <person name="Park S.-J."/>
        </authorList>
    </citation>
    <scope>NUCLEOTIDE SEQUENCE [LARGE SCALE GENOMIC DNA]</scope>
    <source>
        <strain evidence="11 12">M2</strain>
    </source>
</reference>
<dbReference type="KEGG" id="kim:G3T16_15650"/>
<dbReference type="Gene3D" id="3.40.50.720">
    <property type="entry name" value="NAD(P)-binding Rossmann-like Domain"/>
    <property type="match status" value="1"/>
</dbReference>
<dbReference type="UniPathway" id="UPA00219"/>
<dbReference type="PANTHER" id="PTHR43692">
    <property type="entry name" value="UDP-N-ACETYLMURAMOYLALANINE--D-GLUTAMATE LIGASE"/>
    <property type="match status" value="1"/>
</dbReference>
<dbReference type="Pfam" id="PF02875">
    <property type="entry name" value="Mur_ligase_C"/>
    <property type="match status" value="1"/>
</dbReference>
<feature type="domain" description="Mur ligase C-terminal" evidence="9">
    <location>
        <begin position="306"/>
        <end position="420"/>
    </location>
</feature>
<dbReference type="EC" id="6.3.2.9" evidence="7 8"/>
<dbReference type="NCBIfam" id="TIGR01087">
    <property type="entry name" value="murD"/>
    <property type="match status" value="1"/>
</dbReference>
<name>A0A6C0U6T1_9GAMM</name>
<dbReference type="EMBL" id="CP048711">
    <property type="protein sequence ID" value="QIB67716.1"/>
    <property type="molecule type" value="Genomic_DNA"/>
</dbReference>
<evidence type="ECO:0000256" key="4">
    <source>
        <dbReference type="ARBA" id="ARBA00022598"/>
    </source>
</evidence>
<dbReference type="AlphaFoldDB" id="A0A6C0U6T1"/>
<gene>
    <name evidence="7" type="primary">murD</name>
    <name evidence="11" type="ORF">G3T16_15650</name>
</gene>
<dbReference type="SUPFAM" id="SSF53244">
    <property type="entry name" value="MurD-like peptide ligases, peptide-binding domain"/>
    <property type="match status" value="1"/>
</dbReference>
<dbReference type="GO" id="GO:0008764">
    <property type="term" value="F:UDP-N-acetylmuramoylalanine-D-glutamate ligase activity"/>
    <property type="evidence" value="ECO:0007669"/>
    <property type="project" value="UniProtKB-UniRule"/>
</dbReference>
<dbReference type="InterPro" id="IPR013221">
    <property type="entry name" value="Mur_ligase_cen"/>
</dbReference>
<organism evidence="11 12">
    <name type="scientific">Kineobactrum salinum</name>
    <dbReference type="NCBI Taxonomy" id="2708301"/>
    <lineage>
        <taxon>Bacteria</taxon>
        <taxon>Pseudomonadati</taxon>
        <taxon>Pseudomonadota</taxon>
        <taxon>Gammaproteobacteria</taxon>
        <taxon>Cellvibrionales</taxon>
        <taxon>Halieaceae</taxon>
        <taxon>Kineobactrum</taxon>
    </lineage>
</organism>
<evidence type="ECO:0000259" key="9">
    <source>
        <dbReference type="Pfam" id="PF02875"/>
    </source>
</evidence>
<keyword evidence="7 8" id="KW-0131">Cell cycle</keyword>
<feature type="binding site" evidence="7">
    <location>
        <begin position="114"/>
        <end position="120"/>
    </location>
    <ligand>
        <name>ATP</name>
        <dbReference type="ChEBI" id="CHEBI:30616"/>
    </ligand>
</feature>
<proteinExistence type="inferred from homology"/>
<dbReference type="GO" id="GO:0051301">
    <property type="term" value="P:cell division"/>
    <property type="evidence" value="ECO:0007669"/>
    <property type="project" value="UniProtKB-KW"/>
</dbReference>
<comment type="pathway">
    <text evidence="2 7 8">Cell wall biogenesis; peptidoglycan biosynthesis.</text>
</comment>
<dbReference type="HAMAP" id="MF_00639">
    <property type="entry name" value="MurD"/>
    <property type="match status" value="1"/>
</dbReference>
<keyword evidence="7 8" id="KW-0133">Cell shape</keyword>